<evidence type="ECO:0000313" key="1">
    <source>
        <dbReference type="EMBL" id="WNZ24637.1"/>
    </source>
</evidence>
<proteinExistence type="predicted"/>
<accession>A0AA96WEB6</accession>
<gene>
    <name evidence="1" type="ORF">HJG54_18455</name>
</gene>
<organism evidence="1">
    <name type="scientific">Leptolyngbya sp. NK1-12</name>
    <dbReference type="NCBI Taxonomy" id="2547451"/>
    <lineage>
        <taxon>Bacteria</taxon>
        <taxon>Bacillati</taxon>
        <taxon>Cyanobacteriota</taxon>
        <taxon>Cyanophyceae</taxon>
        <taxon>Leptolyngbyales</taxon>
        <taxon>Leptolyngbyaceae</taxon>
        <taxon>Leptolyngbya group</taxon>
        <taxon>Leptolyngbya</taxon>
    </lineage>
</organism>
<dbReference type="Pfam" id="PF01724">
    <property type="entry name" value="DUF29"/>
    <property type="match status" value="1"/>
</dbReference>
<sequence length="61" mass="6916">MGASPPHRGTAPLKNYLAANFASEYQNGRQLFLKQTGLDDKRIPEAPWFTLEQALDEDWLP</sequence>
<reference evidence="1" key="1">
    <citation type="submission" date="2020-05" db="EMBL/GenBank/DDBJ databases">
        <authorList>
            <person name="Zhu T."/>
            <person name="Keshari N."/>
            <person name="Lu X."/>
        </authorList>
    </citation>
    <scope>NUCLEOTIDE SEQUENCE</scope>
    <source>
        <strain evidence="1">NK1-12</strain>
    </source>
</reference>
<dbReference type="RefSeq" id="WP_420717263.1">
    <property type="nucleotide sequence ID" value="NZ_CP053586.1"/>
</dbReference>
<dbReference type="AlphaFoldDB" id="A0AA96WEB6"/>
<dbReference type="EMBL" id="CP053586">
    <property type="protein sequence ID" value="WNZ24637.1"/>
    <property type="molecule type" value="Genomic_DNA"/>
</dbReference>
<name>A0AA96WEB6_9CYAN</name>
<protein>
    <submittedName>
        <fullName evidence="1">DUF29 family protein</fullName>
    </submittedName>
</protein>